<dbReference type="InterPro" id="IPR000644">
    <property type="entry name" value="CBS_dom"/>
</dbReference>
<comment type="similarity">
    <text evidence="2">Belongs to the SLC41A transporter family.</text>
</comment>
<accession>A0A1F4UIA8</accession>
<sequence length="325" mass="35556">MGPKKGTALNHIIADVPTARPEQSVGEVLAYIREKSWQSSHHIFVVNNEKERKYLGVLSTRVLLESSDEVKISEIFKKDYPSLGSHTHEDSVAILAIRKDLDTVPVVHTETGEFLGTVDAEELLQILHESHTEKLLQRAGVLKDSGENIVDIFRARVLKMVRLRLPWLLVGLFGGMATTLLISQFEPLLNQVVALAFFIPVIAYMNDAVGTQTVTLFVRGLALEKVSLTGYILKELAVGLIIGTVLGLLIFLFSLLVFGSLAVAETVGLAMFIGITISTMVALSFTYAFYKLGKDPAIGVDPLVTIVQDTLSVLIYLLIASALVL</sequence>
<evidence type="ECO:0000256" key="4">
    <source>
        <dbReference type="ARBA" id="ARBA00022692"/>
    </source>
</evidence>
<keyword evidence="3" id="KW-0813">Transport</keyword>
<dbReference type="SUPFAM" id="SSF54631">
    <property type="entry name" value="CBS-domain pair"/>
    <property type="match status" value="1"/>
</dbReference>
<keyword evidence="8" id="KW-0129">CBS domain</keyword>
<comment type="subcellular location">
    <subcellularLocation>
        <location evidence="1">Membrane</location>
        <topology evidence="1">Multi-pass membrane protein</topology>
    </subcellularLocation>
</comment>
<feature type="transmembrane region" description="Helical" evidence="9">
    <location>
        <begin position="188"/>
        <end position="205"/>
    </location>
</feature>
<dbReference type="EMBL" id="MEUW01000013">
    <property type="protein sequence ID" value="OGC44666.1"/>
    <property type="molecule type" value="Genomic_DNA"/>
</dbReference>
<dbReference type="Proteomes" id="UP000176583">
    <property type="component" value="Unassembled WGS sequence"/>
</dbReference>
<keyword evidence="5" id="KW-0460">Magnesium</keyword>
<dbReference type="Pfam" id="PF01769">
    <property type="entry name" value="MgtE"/>
    <property type="match status" value="1"/>
</dbReference>
<dbReference type="GO" id="GO:0016020">
    <property type="term" value="C:membrane"/>
    <property type="evidence" value="ECO:0007669"/>
    <property type="project" value="UniProtKB-SubCell"/>
</dbReference>
<dbReference type="AlphaFoldDB" id="A0A1F4UIA8"/>
<feature type="domain" description="CBS" evidence="10">
    <location>
        <begin position="12"/>
        <end position="74"/>
    </location>
</feature>
<keyword evidence="4 9" id="KW-0812">Transmembrane</keyword>
<dbReference type="SUPFAM" id="SSF161093">
    <property type="entry name" value="MgtE membrane domain-like"/>
    <property type="match status" value="1"/>
</dbReference>
<reference evidence="11 12" key="1">
    <citation type="journal article" date="2016" name="Nat. Commun.">
        <title>Thousands of microbial genomes shed light on interconnected biogeochemical processes in an aquifer system.</title>
        <authorList>
            <person name="Anantharaman K."/>
            <person name="Brown C.T."/>
            <person name="Hug L.A."/>
            <person name="Sharon I."/>
            <person name="Castelle C.J."/>
            <person name="Probst A.J."/>
            <person name="Thomas B.C."/>
            <person name="Singh A."/>
            <person name="Wilkins M.J."/>
            <person name="Karaoz U."/>
            <person name="Brodie E.L."/>
            <person name="Williams K.H."/>
            <person name="Hubbard S.S."/>
            <person name="Banfield J.F."/>
        </authorList>
    </citation>
    <scope>NUCLEOTIDE SEQUENCE [LARGE SCALE GENOMIC DNA]</scope>
</reference>
<dbReference type="STRING" id="1802613.A2V54_00730"/>
<evidence type="ECO:0000256" key="6">
    <source>
        <dbReference type="ARBA" id="ARBA00022989"/>
    </source>
</evidence>
<protein>
    <recommendedName>
        <fullName evidence="10">CBS domain-containing protein</fullName>
    </recommendedName>
</protein>
<evidence type="ECO:0000256" key="1">
    <source>
        <dbReference type="ARBA" id="ARBA00004141"/>
    </source>
</evidence>
<keyword evidence="6 9" id="KW-1133">Transmembrane helix</keyword>
<keyword evidence="7 9" id="KW-0472">Membrane</keyword>
<gene>
    <name evidence="11" type="ORF">A2V54_00730</name>
</gene>
<evidence type="ECO:0000256" key="2">
    <source>
        <dbReference type="ARBA" id="ARBA00009749"/>
    </source>
</evidence>
<dbReference type="Gene3D" id="3.10.580.10">
    <property type="entry name" value="CBS-domain"/>
    <property type="match status" value="1"/>
</dbReference>
<feature type="transmembrane region" description="Helical" evidence="9">
    <location>
        <begin position="269"/>
        <end position="290"/>
    </location>
</feature>
<dbReference type="InterPro" id="IPR006667">
    <property type="entry name" value="SLC41_membr_dom"/>
</dbReference>
<dbReference type="InterPro" id="IPR046342">
    <property type="entry name" value="CBS_dom_sf"/>
</dbReference>
<evidence type="ECO:0000313" key="12">
    <source>
        <dbReference type="Proteomes" id="UP000176583"/>
    </source>
</evidence>
<evidence type="ECO:0000256" key="3">
    <source>
        <dbReference type="ARBA" id="ARBA00022448"/>
    </source>
</evidence>
<evidence type="ECO:0000313" key="11">
    <source>
        <dbReference type="EMBL" id="OGC44666.1"/>
    </source>
</evidence>
<evidence type="ECO:0000256" key="5">
    <source>
        <dbReference type="ARBA" id="ARBA00022842"/>
    </source>
</evidence>
<dbReference type="Pfam" id="PF00571">
    <property type="entry name" value="CBS"/>
    <property type="match status" value="1"/>
</dbReference>
<dbReference type="InterPro" id="IPR006669">
    <property type="entry name" value="MgtE_transporter"/>
</dbReference>
<feature type="transmembrane region" description="Helical" evidence="9">
    <location>
        <begin position="302"/>
        <end position="324"/>
    </location>
</feature>
<evidence type="ECO:0000256" key="8">
    <source>
        <dbReference type="PROSITE-ProRule" id="PRU00703"/>
    </source>
</evidence>
<feature type="transmembrane region" description="Helical" evidence="9">
    <location>
        <begin position="236"/>
        <end position="263"/>
    </location>
</feature>
<feature type="transmembrane region" description="Helical" evidence="9">
    <location>
        <begin position="163"/>
        <end position="182"/>
    </location>
</feature>
<dbReference type="InterPro" id="IPR036739">
    <property type="entry name" value="SLC41_membr_dom_sf"/>
</dbReference>
<comment type="caution">
    <text evidence="11">The sequence shown here is derived from an EMBL/GenBank/DDBJ whole genome shotgun (WGS) entry which is preliminary data.</text>
</comment>
<evidence type="ECO:0000259" key="10">
    <source>
        <dbReference type="PROSITE" id="PS51371"/>
    </source>
</evidence>
<evidence type="ECO:0000256" key="7">
    <source>
        <dbReference type="ARBA" id="ARBA00023136"/>
    </source>
</evidence>
<proteinExistence type="inferred from homology"/>
<dbReference type="GO" id="GO:0015095">
    <property type="term" value="F:magnesium ion transmembrane transporter activity"/>
    <property type="evidence" value="ECO:0007669"/>
    <property type="project" value="InterPro"/>
</dbReference>
<dbReference type="PANTHER" id="PTHR43773">
    <property type="entry name" value="MAGNESIUM TRANSPORTER MGTE"/>
    <property type="match status" value="1"/>
</dbReference>
<dbReference type="Gene3D" id="1.10.357.20">
    <property type="entry name" value="SLC41 divalent cation transporters, integral membrane domain"/>
    <property type="match status" value="1"/>
</dbReference>
<evidence type="ECO:0000256" key="9">
    <source>
        <dbReference type="SAM" id="Phobius"/>
    </source>
</evidence>
<organism evidence="11 12">
    <name type="scientific">candidate division WWE3 bacterium RBG_19FT_COMBO_53_11</name>
    <dbReference type="NCBI Taxonomy" id="1802613"/>
    <lineage>
        <taxon>Bacteria</taxon>
        <taxon>Katanobacteria</taxon>
    </lineage>
</organism>
<dbReference type="PROSITE" id="PS51371">
    <property type="entry name" value="CBS"/>
    <property type="match status" value="1"/>
</dbReference>
<name>A0A1F4UIA8_UNCKA</name>
<dbReference type="PANTHER" id="PTHR43773:SF1">
    <property type="entry name" value="MAGNESIUM TRANSPORTER MGTE"/>
    <property type="match status" value="1"/>
</dbReference>